<dbReference type="PROSITE" id="PS51704">
    <property type="entry name" value="GP_PDE"/>
    <property type="match status" value="1"/>
</dbReference>
<dbReference type="PANTHER" id="PTHR46211:SF1">
    <property type="entry name" value="GLYCEROPHOSPHODIESTER PHOSPHODIESTERASE, CYTOPLASMIC"/>
    <property type="match status" value="1"/>
</dbReference>
<feature type="domain" description="GP-PDE" evidence="1">
    <location>
        <begin position="1"/>
        <end position="262"/>
    </location>
</feature>
<sequence length="272" mass="30446">MKIIGHRGGSFGSPENTMAAFHMALNLGADGFECDIQELADGNLIILHDTNLWRTSGAQWYWIFFWPLTTIRLLRSAQKLRLKDVLNVDVGSWFDKRFAKERIPTFAQVASLAKEANSHCFAELKTPCTSNLVHSAVQAVKNVPVNTITWISFDLDLLLQIKKLDSQRKVLYIVQVQNSENAMKAAKTCIDAGLDGLDLNAETYAVTPDLVKFLHDNNKLVAVWVYSAPAADNDTEEMRKYMEDIGVDFFTSNLPPLLTELPPDLGQESNTI</sequence>
<protein>
    <recommendedName>
        <fullName evidence="1">GP-PDE domain-containing protein</fullName>
    </recommendedName>
</protein>
<evidence type="ECO:0000259" key="1">
    <source>
        <dbReference type="PROSITE" id="PS51704"/>
    </source>
</evidence>
<dbReference type="GO" id="GO:0006629">
    <property type="term" value="P:lipid metabolic process"/>
    <property type="evidence" value="ECO:0007669"/>
    <property type="project" value="InterPro"/>
</dbReference>
<dbReference type="SUPFAM" id="SSF51695">
    <property type="entry name" value="PLC-like phosphodiesterases"/>
    <property type="match status" value="1"/>
</dbReference>
<gene>
    <name evidence="2" type="ORF">ALAG00032_LOCUS5162</name>
</gene>
<proteinExistence type="predicted"/>
<organism evidence="2">
    <name type="scientific">Aureoumbra lagunensis</name>
    <dbReference type="NCBI Taxonomy" id="44058"/>
    <lineage>
        <taxon>Eukaryota</taxon>
        <taxon>Sar</taxon>
        <taxon>Stramenopiles</taxon>
        <taxon>Ochrophyta</taxon>
        <taxon>Pelagophyceae</taxon>
        <taxon>Pelagomonadales</taxon>
        <taxon>Aureoumbra</taxon>
    </lineage>
</organism>
<dbReference type="Gene3D" id="3.20.20.190">
    <property type="entry name" value="Phosphatidylinositol (PI) phosphodiesterase"/>
    <property type="match status" value="1"/>
</dbReference>
<dbReference type="PANTHER" id="PTHR46211">
    <property type="entry name" value="GLYCEROPHOSPHORYL DIESTER PHOSPHODIESTERASE"/>
    <property type="match status" value="1"/>
</dbReference>
<dbReference type="AlphaFoldDB" id="A0A7S3NJG7"/>
<dbReference type="Pfam" id="PF03009">
    <property type="entry name" value="GDPD"/>
    <property type="match status" value="1"/>
</dbReference>
<accession>A0A7S3NJG7</accession>
<reference evidence="2" key="1">
    <citation type="submission" date="2021-01" db="EMBL/GenBank/DDBJ databases">
        <authorList>
            <person name="Corre E."/>
            <person name="Pelletier E."/>
            <person name="Niang G."/>
            <person name="Scheremetjew M."/>
            <person name="Finn R."/>
            <person name="Kale V."/>
            <person name="Holt S."/>
            <person name="Cochrane G."/>
            <person name="Meng A."/>
            <person name="Brown T."/>
            <person name="Cohen L."/>
        </authorList>
    </citation>
    <scope>NUCLEOTIDE SEQUENCE</scope>
    <source>
        <strain evidence="2">CCMP1510</strain>
    </source>
</reference>
<dbReference type="InterPro" id="IPR030395">
    <property type="entry name" value="GP_PDE_dom"/>
</dbReference>
<dbReference type="EMBL" id="HBIJ01007331">
    <property type="protein sequence ID" value="CAE0364421.1"/>
    <property type="molecule type" value="Transcribed_RNA"/>
</dbReference>
<dbReference type="GO" id="GO:0008081">
    <property type="term" value="F:phosphoric diester hydrolase activity"/>
    <property type="evidence" value="ECO:0007669"/>
    <property type="project" value="InterPro"/>
</dbReference>
<name>A0A7S3NJG7_9STRA</name>
<dbReference type="InterPro" id="IPR017946">
    <property type="entry name" value="PLC-like_Pdiesterase_TIM-brl"/>
</dbReference>
<evidence type="ECO:0000313" key="2">
    <source>
        <dbReference type="EMBL" id="CAE0364421.1"/>
    </source>
</evidence>